<feature type="chain" id="PRO_5043880074" description="Lipoprotein" evidence="1">
    <location>
        <begin position="25"/>
        <end position="218"/>
    </location>
</feature>
<evidence type="ECO:0008006" key="6">
    <source>
        <dbReference type="Google" id="ProtNLM"/>
    </source>
</evidence>
<reference evidence="3" key="1">
    <citation type="submission" date="2023-06" db="EMBL/GenBank/DDBJ databases">
        <authorList>
            <person name="Zeman M."/>
            <person name="Kubasova T."/>
            <person name="Jahodarova E."/>
            <person name="Nykrynova M."/>
            <person name="Rychlik I."/>
        </authorList>
    </citation>
    <scope>NUCLEOTIDE SEQUENCE</scope>
    <source>
        <strain evidence="3">ET15</strain>
        <strain evidence="2">ET37</strain>
    </source>
</reference>
<protein>
    <recommendedName>
        <fullName evidence="6">Lipoprotein</fullName>
    </recommendedName>
</protein>
<dbReference type="EMBL" id="JAUEIE010000002">
    <property type="protein sequence ID" value="MDN0022093.1"/>
    <property type="molecule type" value="Genomic_DNA"/>
</dbReference>
<dbReference type="RefSeq" id="WP_289824752.1">
    <property type="nucleotide sequence ID" value="NZ_JAUEIE010000002.1"/>
</dbReference>
<feature type="signal peptide" evidence="1">
    <location>
        <begin position="1"/>
        <end position="24"/>
    </location>
</feature>
<name>A0AAW7JF49_9BACT</name>
<proteinExistence type="predicted"/>
<reference evidence="3" key="2">
    <citation type="submission" date="2023-08" db="EMBL/GenBank/DDBJ databases">
        <title>Identification and characterization of horizontal gene transfer across gut microbiota members of farm animals based on homology search.</title>
        <authorList>
            <person name="Schwarzerova J."/>
            <person name="Nykrynova M."/>
            <person name="Jureckova K."/>
            <person name="Cejkova D."/>
            <person name="Rychlik I."/>
        </authorList>
    </citation>
    <scope>NUCLEOTIDE SEQUENCE</scope>
    <source>
        <strain evidence="3">ET15</strain>
        <strain evidence="2">ET37</strain>
    </source>
</reference>
<dbReference type="PROSITE" id="PS51257">
    <property type="entry name" value="PROKAR_LIPOPROTEIN"/>
    <property type="match status" value="1"/>
</dbReference>
<evidence type="ECO:0000313" key="5">
    <source>
        <dbReference type="Proteomes" id="UP001168478"/>
    </source>
</evidence>
<keyword evidence="4" id="KW-1185">Reference proteome</keyword>
<comment type="caution">
    <text evidence="3">The sequence shown here is derived from an EMBL/GenBank/DDBJ whole genome shotgun (WGS) entry which is preliminary data.</text>
</comment>
<evidence type="ECO:0000256" key="1">
    <source>
        <dbReference type="SAM" id="SignalP"/>
    </source>
</evidence>
<dbReference type="Proteomes" id="UP001168478">
    <property type="component" value="Unassembled WGS sequence"/>
</dbReference>
<accession>A0AAW7JF49</accession>
<keyword evidence="1" id="KW-0732">Signal</keyword>
<dbReference type="Proteomes" id="UP001167831">
    <property type="component" value="Unassembled WGS sequence"/>
</dbReference>
<evidence type="ECO:0000313" key="3">
    <source>
        <dbReference type="EMBL" id="MDN0024514.1"/>
    </source>
</evidence>
<dbReference type="AlphaFoldDB" id="A0AAW7JF49"/>
<evidence type="ECO:0000313" key="4">
    <source>
        <dbReference type="Proteomes" id="UP001167831"/>
    </source>
</evidence>
<dbReference type="EMBL" id="JAUEIF010000002">
    <property type="protein sequence ID" value="MDN0024514.1"/>
    <property type="molecule type" value="Genomic_DNA"/>
</dbReference>
<sequence length="218" mass="25885">MKHLKLLWTAIVFGVLPFSFTSCDDPWDWDYYDYYGDWYYDYNWYDDAFDYGTDELRLMANTLRGHWEGTMRNEYTDNTGHRVYVDMYVYFEFDQYNSRSLNGRGREIDTVGDESQELRFSWYIDPRSGDIHIRYDDSGYTFVLDSRGNSQTSGFSLTDDYFNGVMEGVNNDELIFFDCVRTTLAKPSQPWTTQRKASSATDSAKLKYTENLKFRSRK</sequence>
<gene>
    <name evidence="2" type="ORF">QVN81_03515</name>
    <name evidence="3" type="ORF">QVN84_03085</name>
</gene>
<evidence type="ECO:0000313" key="2">
    <source>
        <dbReference type="EMBL" id="MDN0022093.1"/>
    </source>
</evidence>
<organism evidence="3 5">
    <name type="scientific">Leyella lascolaii</name>
    <dbReference type="NCBI Taxonomy" id="1776379"/>
    <lineage>
        <taxon>Bacteria</taxon>
        <taxon>Pseudomonadati</taxon>
        <taxon>Bacteroidota</taxon>
        <taxon>Bacteroidia</taxon>
        <taxon>Bacteroidales</taxon>
        <taxon>Prevotellaceae</taxon>
        <taxon>Leyella</taxon>
    </lineage>
</organism>